<dbReference type="AlphaFoldDB" id="A0A9N9QSN7"/>
<name>A0A9N9QSN7_9CUCU</name>
<reference evidence="1" key="1">
    <citation type="submission" date="2022-01" db="EMBL/GenBank/DDBJ databases">
        <authorList>
            <person name="King R."/>
        </authorList>
    </citation>
    <scope>NUCLEOTIDE SEQUENCE</scope>
</reference>
<evidence type="ECO:0000313" key="2">
    <source>
        <dbReference type="Proteomes" id="UP001152799"/>
    </source>
</evidence>
<proteinExistence type="predicted"/>
<accession>A0A9N9QSN7</accession>
<dbReference type="Proteomes" id="UP001152799">
    <property type="component" value="Chromosome 8"/>
</dbReference>
<sequence length="222" mass="24749">MAKHGAENLARRTVPKYGSTAGNTKATTVKFVLVEPSDASIDESIQMLYRNGYPELTESTEDFAVLKQKSNWKLRNDTLPTQKVIKINQGDCEEDLWHKLNMLKEETKEDRWVALHHLEKCSVERLRKMAEAIFHGGDTQVTIFTNRMQKNAPASSYKIGQDLEELACAGMLAELARTVEGVLTPEPKLWVGEVGCYAAKFDKLGSKGVAKLASVSKSFCLV</sequence>
<evidence type="ECO:0000313" key="1">
    <source>
        <dbReference type="EMBL" id="CAG9772674.1"/>
    </source>
</evidence>
<dbReference type="OrthoDB" id="6779752at2759"/>
<protein>
    <submittedName>
        <fullName evidence="1">Uncharacterized protein</fullName>
    </submittedName>
</protein>
<organism evidence="1 2">
    <name type="scientific">Ceutorhynchus assimilis</name>
    <name type="common">cabbage seed weevil</name>
    <dbReference type="NCBI Taxonomy" id="467358"/>
    <lineage>
        <taxon>Eukaryota</taxon>
        <taxon>Metazoa</taxon>
        <taxon>Ecdysozoa</taxon>
        <taxon>Arthropoda</taxon>
        <taxon>Hexapoda</taxon>
        <taxon>Insecta</taxon>
        <taxon>Pterygota</taxon>
        <taxon>Neoptera</taxon>
        <taxon>Endopterygota</taxon>
        <taxon>Coleoptera</taxon>
        <taxon>Polyphaga</taxon>
        <taxon>Cucujiformia</taxon>
        <taxon>Curculionidae</taxon>
        <taxon>Ceutorhynchinae</taxon>
        <taxon>Ceutorhynchus</taxon>
    </lineage>
</organism>
<gene>
    <name evidence="1" type="ORF">CEUTPL_LOCUS13080</name>
</gene>
<dbReference type="EMBL" id="OU892284">
    <property type="protein sequence ID" value="CAG9772674.1"/>
    <property type="molecule type" value="Genomic_DNA"/>
</dbReference>
<keyword evidence="2" id="KW-1185">Reference proteome</keyword>